<gene>
    <name evidence="2" type="primary">hpf</name>
    <name evidence="2" type="ORF">MFFC18_04420</name>
</gene>
<dbReference type="Proteomes" id="UP000322214">
    <property type="component" value="Chromosome"/>
</dbReference>
<sequence>MEVKVNARDGELTDAVKETIESKVSKLPRFFERTTAIQVIADLKHDEPKVEIILSAEGASDFFASDCGANVISALDTTIAKMEQQLRKHKEKITEHRERH</sequence>
<dbReference type="KEGG" id="mff:MFFC18_04420"/>
<reference evidence="2 3" key="1">
    <citation type="submission" date="2019-08" db="EMBL/GenBank/DDBJ databases">
        <title>Deep-cultivation of Planctomycetes and their phenomic and genomic characterization uncovers novel biology.</title>
        <authorList>
            <person name="Wiegand S."/>
            <person name="Jogler M."/>
            <person name="Boedeker C."/>
            <person name="Pinto D."/>
            <person name="Vollmers J."/>
            <person name="Rivas-Marin E."/>
            <person name="Kohn T."/>
            <person name="Peeters S.H."/>
            <person name="Heuer A."/>
            <person name="Rast P."/>
            <person name="Oberbeckmann S."/>
            <person name="Bunk B."/>
            <person name="Jeske O."/>
            <person name="Meyerdierks A."/>
            <person name="Storesund J.E."/>
            <person name="Kallscheuer N."/>
            <person name="Luecker S."/>
            <person name="Lage O.M."/>
            <person name="Pohl T."/>
            <person name="Merkel B.J."/>
            <person name="Hornburger P."/>
            <person name="Mueller R.-W."/>
            <person name="Bruemmer F."/>
            <person name="Labrenz M."/>
            <person name="Spormann A.M."/>
            <person name="Op den Camp H."/>
            <person name="Overmann J."/>
            <person name="Amann R."/>
            <person name="Jetten M.S.M."/>
            <person name="Mascher T."/>
            <person name="Medema M.H."/>
            <person name="Devos D.P."/>
            <person name="Kaster A.-K."/>
            <person name="Ovreas L."/>
            <person name="Rohde M."/>
            <person name="Galperin M.Y."/>
            <person name="Jogler C."/>
        </authorList>
    </citation>
    <scope>NUCLEOTIDE SEQUENCE [LARGE SCALE GENOMIC DNA]</scope>
    <source>
        <strain evidence="2 3">FC18</strain>
    </source>
</reference>
<dbReference type="STRING" id="980251.GCA_001642875_02373"/>
<dbReference type="SUPFAM" id="SSF69754">
    <property type="entry name" value="Ribosome binding protein Y (YfiA homologue)"/>
    <property type="match status" value="1"/>
</dbReference>
<dbReference type="InterPro" id="IPR036567">
    <property type="entry name" value="RHF-like"/>
</dbReference>
<dbReference type="EMBL" id="CP042912">
    <property type="protein sequence ID" value="QEG20593.1"/>
    <property type="molecule type" value="Genomic_DNA"/>
</dbReference>
<dbReference type="RefSeq" id="WP_075084797.1">
    <property type="nucleotide sequence ID" value="NZ_CP042912.1"/>
</dbReference>
<protein>
    <submittedName>
        <fullName evidence="2">Ribosome hibernation promoting factor</fullName>
    </submittedName>
</protein>
<dbReference type="OrthoDB" id="276526at2"/>
<evidence type="ECO:0000313" key="3">
    <source>
        <dbReference type="Proteomes" id="UP000322214"/>
    </source>
</evidence>
<dbReference type="Gene3D" id="3.30.160.100">
    <property type="entry name" value="Ribosome hibernation promotion factor-like"/>
    <property type="match status" value="1"/>
</dbReference>
<dbReference type="NCBIfam" id="TIGR00741">
    <property type="entry name" value="yfiA"/>
    <property type="match status" value="1"/>
</dbReference>
<dbReference type="Pfam" id="PF02482">
    <property type="entry name" value="Ribosomal_S30AE"/>
    <property type="match status" value="1"/>
</dbReference>
<proteinExistence type="predicted"/>
<name>A0A5B9PBQ6_9BACT</name>
<keyword evidence="1" id="KW-0175">Coiled coil</keyword>
<organism evidence="2 3">
    <name type="scientific">Mariniblastus fucicola</name>
    <dbReference type="NCBI Taxonomy" id="980251"/>
    <lineage>
        <taxon>Bacteria</taxon>
        <taxon>Pseudomonadati</taxon>
        <taxon>Planctomycetota</taxon>
        <taxon>Planctomycetia</taxon>
        <taxon>Pirellulales</taxon>
        <taxon>Pirellulaceae</taxon>
        <taxon>Mariniblastus</taxon>
    </lineage>
</organism>
<feature type="coiled-coil region" evidence="1">
    <location>
        <begin position="72"/>
        <end position="99"/>
    </location>
</feature>
<dbReference type="InterPro" id="IPR003489">
    <property type="entry name" value="RHF/RaiA"/>
</dbReference>
<dbReference type="CDD" id="cd00552">
    <property type="entry name" value="RaiA"/>
    <property type="match status" value="1"/>
</dbReference>
<dbReference type="AlphaFoldDB" id="A0A5B9PBQ6"/>
<keyword evidence="3" id="KW-1185">Reference proteome</keyword>
<evidence type="ECO:0000256" key="1">
    <source>
        <dbReference type="SAM" id="Coils"/>
    </source>
</evidence>
<evidence type="ECO:0000313" key="2">
    <source>
        <dbReference type="EMBL" id="QEG20593.1"/>
    </source>
</evidence>
<accession>A0A5B9PBQ6</accession>